<dbReference type="STRING" id="27835.A0A0N4XFV5"/>
<dbReference type="EMBL" id="UYSL01001093">
    <property type="protein sequence ID" value="VDL64836.1"/>
    <property type="molecule type" value="Genomic_DNA"/>
</dbReference>
<accession>A0A0N4XFV5</accession>
<keyword evidence="2" id="KW-0732">Signal</keyword>
<feature type="signal peptide" evidence="2">
    <location>
        <begin position="1"/>
        <end position="24"/>
    </location>
</feature>
<gene>
    <name evidence="3" type="ORF">NBR_LOCUS1408</name>
</gene>
<reference evidence="5" key="1">
    <citation type="submission" date="2017-02" db="UniProtKB">
        <authorList>
            <consortium name="WormBaseParasite"/>
        </authorList>
    </citation>
    <scope>IDENTIFICATION</scope>
</reference>
<dbReference type="SUPFAM" id="SSF53300">
    <property type="entry name" value="vWA-like"/>
    <property type="match status" value="1"/>
</dbReference>
<feature type="compositionally biased region" description="Low complexity" evidence="1">
    <location>
        <begin position="190"/>
        <end position="203"/>
    </location>
</feature>
<dbReference type="PROSITE" id="PS51257">
    <property type="entry name" value="PROKAR_LIPOPROTEIN"/>
    <property type="match status" value="1"/>
</dbReference>
<dbReference type="AlphaFoldDB" id="A0A0N4XFV5"/>
<evidence type="ECO:0000313" key="5">
    <source>
        <dbReference type="WBParaSite" id="NBR_0000140701-mRNA-1"/>
    </source>
</evidence>
<name>A0A0N4XFV5_NIPBR</name>
<dbReference type="OMA" id="EGMAHPA"/>
<dbReference type="InterPro" id="IPR036465">
    <property type="entry name" value="vWFA_dom_sf"/>
</dbReference>
<keyword evidence="4" id="KW-1185">Reference proteome</keyword>
<feature type="region of interest" description="Disordered" evidence="1">
    <location>
        <begin position="226"/>
        <end position="284"/>
    </location>
</feature>
<dbReference type="WBParaSite" id="NBR_0000140701-mRNA-1">
    <property type="protein sequence ID" value="NBR_0000140701-mRNA-1"/>
    <property type="gene ID" value="NBR_0000140701"/>
</dbReference>
<organism evidence="5">
    <name type="scientific">Nippostrongylus brasiliensis</name>
    <name type="common">Rat hookworm</name>
    <dbReference type="NCBI Taxonomy" id="27835"/>
    <lineage>
        <taxon>Eukaryota</taxon>
        <taxon>Metazoa</taxon>
        <taxon>Ecdysozoa</taxon>
        <taxon>Nematoda</taxon>
        <taxon>Chromadorea</taxon>
        <taxon>Rhabditida</taxon>
        <taxon>Rhabditina</taxon>
        <taxon>Rhabditomorpha</taxon>
        <taxon>Strongyloidea</taxon>
        <taxon>Heligmosomidae</taxon>
        <taxon>Nippostrongylus</taxon>
    </lineage>
</organism>
<feature type="chain" id="PRO_5043124700" evidence="2">
    <location>
        <begin position="25"/>
        <end position="397"/>
    </location>
</feature>
<protein>
    <submittedName>
        <fullName evidence="5">VWFA domain-containing protein</fullName>
    </submittedName>
</protein>
<evidence type="ECO:0000313" key="3">
    <source>
        <dbReference type="EMBL" id="VDL64836.1"/>
    </source>
</evidence>
<dbReference type="Proteomes" id="UP000271162">
    <property type="component" value="Unassembled WGS sequence"/>
</dbReference>
<evidence type="ECO:0000313" key="4">
    <source>
        <dbReference type="Proteomes" id="UP000271162"/>
    </source>
</evidence>
<sequence length="397" mass="43766">MRTTTSRLSSLVLLLLLTVNVVYSCVDVLFVLDPTTEVSRHRATKVASELSKRDGLRSSVVVRRPNGHYVFMMTKKAGDLITTLDTLDGDYDHYLTMVTSEIMRRRHVRPLVILLFSEAAVNSSLSSTWKQFSRDKKVHVFRVGTAKPTNELSADEGESFEEILSCSAITKPLGDVRRRPAISEVEQSSTTVRPRTLPPLTTTGPKLHPVFHHKGPNQEEIAAQDLPSDASSAFSEKNNAPLKVLSKSRSPDKNTEETAQPFHHSTSSTHIPNPTTVPPPLAPTQVAPAAFRDILPSPDAFDKRLEPGLEVFDDYSTHNYSKNNNGTNYDNCKNTSSYLDIAAAAVGKLPISANAARVALVRYSGPGRAETLFHLDKHSNKDDVIEEMFRMESTGGT</sequence>
<feature type="compositionally biased region" description="Polar residues" evidence="1">
    <location>
        <begin position="229"/>
        <end position="238"/>
    </location>
</feature>
<evidence type="ECO:0000256" key="2">
    <source>
        <dbReference type="SAM" id="SignalP"/>
    </source>
</evidence>
<evidence type="ECO:0000256" key="1">
    <source>
        <dbReference type="SAM" id="MobiDB-lite"/>
    </source>
</evidence>
<proteinExistence type="predicted"/>
<feature type="region of interest" description="Disordered" evidence="1">
    <location>
        <begin position="181"/>
        <end position="213"/>
    </location>
</feature>
<dbReference type="Gene3D" id="3.40.50.410">
    <property type="entry name" value="von Willebrand factor, type A domain"/>
    <property type="match status" value="1"/>
</dbReference>
<reference evidence="3 4" key="2">
    <citation type="submission" date="2018-11" db="EMBL/GenBank/DDBJ databases">
        <authorList>
            <consortium name="Pathogen Informatics"/>
        </authorList>
    </citation>
    <scope>NUCLEOTIDE SEQUENCE [LARGE SCALE GENOMIC DNA]</scope>
</reference>